<dbReference type="SUPFAM" id="SSF56204">
    <property type="entry name" value="Hect, E3 ligase catalytic domain"/>
    <property type="match status" value="1"/>
</dbReference>
<organism evidence="7 8">
    <name type="scientific">Tortispora caseinolytica NRRL Y-17796</name>
    <dbReference type="NCBI Taxonomy" id="767744"/>
    <lineage>
        <taxon>Eukaryota</taxon>
        <taxon>Fungi</taxon>
        <taxon>Dikarya</taxon>
        <taxon>Ascomycota</taxon>
        <taxon>Saccharomycotina</taxon>
        <taxon>Trigonopsidomycetes</taxon>
        <taxon>Trigonopsidales</taxon>
        <taxon>Trigonopsidaceae</taxon>
        <taxon>Tortispora</taxon>
    </lineage>
</organism>
<dbReference type="SMART" id="SM00119">
    <property type="entry name" value="HECTc"/>
    <property type="match status" value="1"/>
</dbReference>
<dbReference type="AlphaFoldDB" id="A0A1E4TEB0"/>
<dbReference type="GO" id="GO:0061630">
    <property type="term" value="F:ubiquitin protein ligase activity"/>
    <property type="evidence" value="ECO:0007669"/>
    <property type="project" value="UniProtKB-EC"/>
</dbReference>
<dbReference type="GO" id="GO:0000209">
    <property type="term" value="P:protein polyubiquitination"/>
    <property type="evidence" value="ECO:0007669"/>
    <property type="project" value="InterPro"/>
</dbReference>
<feature type="active site" description="Glycyl thioester intermediate" evidence="5">
    <location>
        <position position="760"/>
    </location>
</feature>
<name>A0A1E4TEB0_9ASCO</name>
<dbReference type="InterPro" id="IPR044611">
    <property type="entry name" value="E3A/B/C-like"/>
</dbReference>
<dbReference type="PANTHER" id="PTHR45700:SF8">
    <property type="entry name" value="HECT-TYPE E3 UBIQUITIN TRANSFERASE"/>
    <property type="match status" value="1"/>
</dbReference>
<dbReference type="Pfam" id="PF00632">
    <property type="entry name" value="HECT"/>
    <property type="match status" value="1"/>
</dbReference>
<accession>A0A1E4TEB0</accession>
<dbReference type="InterPro" id="IPR035983">
    <property type="entry name" value="Hect_E3_ubiquitin_ligase"/>
</dbReference>
<evidence type="ECO:0000256" key="5">
    <source>
        <dbReference type="PROSITE-ProRule" id="PRU00104"/>
    </source>
</evidence>
<evidence type="ECO:0000256" key="4">
    <source>
        <dbReference type="ARBA" id="ARBA00022786"/>
    </source>
</evidence>
<evidence type="ECO:0000259" key="6">
    <source>
        <dbReference type="PROSITE" id="PS50237"/>
    </source>
</evidence>
<proteinExistence type="predicted"/>
<reference evidence="8" key="1">
    <citation type="submission" date="2016-02" db="EMBL/GenBank/DDBJ databases">
        <title>Comparative genomics of biotechnologically important yeasts.</title>
        <authorList>
            <consortium name="DOE Joint Genome Institute"/>
            <person name="Riley R."/>
            <person name="Haridas S."/>
            <person name="Wolfe K.H."/>
            <person name="Lopes M.R."/>
            <person name="Hittinger C.T."/>
            <person name="Goker M."/>
            <person name="Salamov A."/>
            <person name="Wisecaver J."/>
            <person name="Long T.M."/>
            <person name="Aerts A.L."/>
            <person name="Barry K."/>
            <person name="Choi C."/>
            <person name="Clum A."/>
            <person name="Coughlan A.Y."/>
            <person name="Deshpande S."/>
            <person name="Douglass A.P."/>
            <person name="Hanson S.J."/>
            <person name="Klenk H.-P."/>
            <person name="Labutti K."/>
            <person name="Lapidus A."/>
            <person name="Lindquist E."/>
            <person name="Lipzen A."/>
            <person name="Meier-Kolthoff J.P."/>
            <person name="Ohm R.A."/>
            <person name="Otillar R.P."/>
            <person name="Pangilinan J."/>
            <person name="Peng Y."/>
            <person name="Rokas A."/>
            <person name="Rosa C.A."/>
            <person name="Scheuner C."/>
            <person name="Sibirny A.A."/>
            <person name="Slot J.C."/>
            <person name="Stielow J.B."/>
            <person name="Sun H."/>
            <person name="Kurtzman C.P."/>
            <person name="Blackwell M."/>
            <person name="Jeffries T.W."/>
            <person name="Grigoriev I.V."/>
        </authorList>
    </citation>
    <scope>NUCLEOTIDE SEQUENCE [LARGE SCALE GENOMIC DNA]</scope>
    <source>
        <strain evidence="8">NRRL Y-17796</strain>
    </source>
</reference>
<evidence type="ECO:0000313" key="7">
    <source>
        <dbReference type="EMBL" id="ODV90096.1"/>
    </source>
</evidence>
<dbReference type="InterPro" id="IPR000569">
    <property type="entry name" value="HECT_dom"/>
</dbReference>
<dbReference type="Gene3D" id="3.90.1750.10">
    <property type="entry name" value="Hect, E3 ligase catalytic domains"/>
    <property type="match status" value="1"/>
</dbReference>
<evidence type="ECO:0000256" key="3">
    <source>
        <dbReference type="ARBA" id="ARBA00022679"/>
    </source>
</evidence>
<dbReference type="PROSITE" id="PS50237">
    <property type="entry name" value="HECT"/>
    <property type="match status" value="1"/>
</dbReference>
<protein>
    <recommendedName>
        <fullName evidence="2">HECT-type E3 ubiquitin transferase</fullName>
        <ecNumber evidence="2">2.3.2.26</ecNumber>
    </recommendedName>
</protein>
<keyword evidence="4 5" id="KW-0833">Ubl conjugation pathway</keyword>
<dbReference type="Proteomes" id="UP000095023">
    <property type="component" value="Unassembled WGS sequence"/>
</dbReference>
<dbReference type="PANTHER" id="PTHR45700">
    <property type="entry name" value="UBIQUITIN-PROTEIN LIGASE E3C"/>
    <property type="match status" value="1"/>
</dbReference>
<gene>
    <name evidence="7" type="ORF">CANCADRAFT_31155</name>
</gene>
<dbReference type="EC" id="2.3.2.26" evidence="2"/>
<evidence type="ECO:0000256" key="1">
    <source>
        <dbReference type="ARBA" id="ARBA00000885"/>
    </source>
</evidence>
<keyword evidence="3" id="KW-0808">Transferase</keyword>
<dbReference type="OrthoDB" id="8068875at2759"/>
<dbReference type="Gene3D" id="3.30.2410.10">
    <property type="entry name" value="Hect, E3 ligase catalytic domain"/>
    <property type="match status" value="1"/>
</dbReference>
<feature type="domain" description="HECT" evidence="6">
    <location>
        <begin position="455"/>
        <end position="792"/>
    </location>
</feature>
<dbReference type="EMBL" id="KV453842">
    <property type="protein sequence ID" value="ODV90096.1"/>
    <property type="molecule type" value="Genomic_DNA"/>
</dbReference>
<comment type="catalytic activity">
    <reaction evidence="1">
        <text>S-ubiquitinyl-[E2 ubiquitin-conjugating enzyme]-L-cysteine + [acceptor protein]-L-lysine = [E2 ubiquitin-conjugating enzyme]-L-cysteine + N(6)-ubiquitinyl-[acceptor protein]-L-lysine.</text>
        <dbReference type="EC" id="2.3.2.26"/>
    </reaction>
</comment>
<dbReference type="CDD" id="cd00078">
    <property type="entry name" value="HECTc"/>
    <property type="match status" value="1"/>
</dbReference>
<dbReference type="Gene3D" id="3.30.2160.10">
    <property type="entry name" value="Hect, E3 ligase catalytic domain"/>
    <property type="match status" value="1"/>
</dbReference>
<evidence type="ECO:0000313" key="8">
    <source>
        <dbReference type="Proteomes" id="UP000095023"/>
    </source>
</evidence>
<keyword evidence="8" id="KW-1185">Reference proteome</keyword>
<evidence type="ECO:0000256" key="2">
    <source>
        <dbReference type="ARBA" id="ARBA00012485"/>
    </source>
</evidence>
<sequence length="792" mass="89270">MPSWRNLDILFSFNRRRPRSPYNDDSSVSDLALDCEMNQYISGLVPEDLNVSNSKSKKRSSTASDEHAAAIIASPSIGSTCPCCLSIISEPQKCLICDTVFISYKEMWELPASSPTIRLCDIVDILAMSSSTALNSIVTDLFSRHCILNEAFNTGLGIRYSSPGIDYAVLRRLYCAICSSKSSKLINKLLHSIRRLLKTISVAVDPSKLLWLMVIFECPLIWNCGYNNRIMKSIHKRLFGIMSNLSDECQIYLVNWFARLPVAEFAARIDEMNTLIIQRINSYTSGDNDIESESTDFKPATLSDYADDWQLRSFCKVLSLFFAANVQKPQVHVSHFYNLGIDQVDLRPDFNAWLKKTRGNKGKSLAGSTRDALFLKKPYSAGEDAKMLICNFPFLLSIGSKSSLIEHDANRQMRILAQNAFFSSLERHLPISGSTNIKVRRNCIIEDSLRQLSNVDADLKMGITVTFDGEEGIDAGGLRKEWFTLLTHQVFDPLNGMFVLSHGKDYYWFNSSSFESADQYYLVGEVLGLAIYNSAILNIPLAPAIYKKLLGISCTLADLSVIDPELADGLKKLLKMPKDTVEDVYCRNFTVEEEMYGEIKTVELITNGKDTPLTGNNRHLFVNAYVEYLLETRIAKQFEPFKRGFYKFLDPAVLQLFRPQEIELLVCGSAEEWDTSALQAITEYANWNCSKPLETVSVIKWLWEIVDEFESEQRKQFMSFVTGSDRLPVGGLSSLRFKVVQLADVAGYGDSERFPLAHTCFNQLGLYAYATKDKLKSKLITAISGCEGFDME</sequence>